<dbReference type="InterPro" id="IPR000504">
    <property type="entry name" value="RRM_dom"/>
</dbReference>
<comment type="caution">
    <text evidence="7">The sequence shown here is derived from an EMBL/GenBank/DDBJ whole genome shotgun (WGS) entry which is preliminary data.</text>
</comment>
<dbReference type="GO" id="GO:0003729">
    <property type="term" value="F:mRNA binding"/>
    <property type="evidence" value="ECO:0007669"/>
    <property type="project" value="TreeGrafter"/>
</dbReference>
<dbReference type="InterPro" id="IPR035979">
    <property type="entry name" value="RBD_domain_sf"/>
</dbReference>
<evidence type="ECO:0000256" key="1">
    <source>
        <dbReference type="ARBA" id="ARBA00004123"/>
    </source>
</evidence>
<dbReference type="EMBL" id="CAJOBA010050163">
    <property type="protein sequence ID" value="CAF4231443.1"/>
    <property type="molecule type" value="Genomic_DNA"/>
</dbReference>
<dbReference type="Pfam" id="PF00076">
    <property type="entry name" value="RRM_1"/>
    <property type="match status" value="1"/>
</dbReference>
<comment type="subcellular location">
    <subcellularLocation>
        <location evidence="1">Nucleus</location>
    </subcellularLocation>
</comment>
<gene>
    <name evidence="6" type="ORF">OVA965_LOCUS34155</name>
    <name evidence="7" type="ORF">TMI583_LOCUS35069</name>
</gene>
<dbReference type="PANTHER" id="PTHR15597:SF22">
    <property type="entry name" value="RNA-BINDING FOX PROTEIN 1, ISOFORM H"/>
    <property type="match status" value="1"/>
</dbReference>
<evidence type="ECO:0000256" key="2">
    <source>
        <dbReference type="ARBA" id="ARBA00022884"/>
    </source>
</evidence>
<protein>
    <recommendedName>
        <fullName evidence="5">RRM domain-containing protein</fullName>
    </recommendedName>
</protein>
<proteinExistence type="predicted"/>
<dbReference type="InterPro" id="IPR047131">
    <property type="entry name" value="RBFOX1-like"/>
</dbReference>
<reference evidence="7" key="1">
    <citation type="submission" date="2021-02" db="EMBL/GenBank/DDBJ databases">
        <authorList>
            <person name="Nowell W R."/>
        </authorList>
    </citation>
    <scope>NUCLEOTIDE SEQUENCE</scope>
</reference>
<dbReference type="Proteomes" id="UP000677228">
    <property type="component" value="Unassembled WGS sequence"/>
</dbReference>
<dbReference type="PANTHER" id="PTHR15597">
    <property type="entry name" value="ATAXIN 2-BINDING PROTEIN 1-RELATED"/>
    <property type="match status" value="1"/>
</dbReference>
<evidence type="ECO:0000256" key="3">
    <source>
        <dbReference type="ARBA" id="ARBA00023242"/>
    </source>
</evidence>
<evidence type="ECO:0000259" key="5">
    <source>
        <dbReference type="PROSITE" id="PS50102"/>
    </source>
</evidence>
<evidence type="ECO:0000256" key="4">
    <source>
        <dbReference type="PROSITE-ProRule" id="PRU00176"/>
    </source>
</evidence>
<evidence type="ECO:0000313" key="7">
    <source>
        <dbReference type="EMBL" id="CAF4231443.1"/>
    </source>
</evidence>
<accession>A0A8S2SM04</accession>
<dbReference type="AlphaFoldDB" id="A0A8S2SM04"/>
<keyword evidence="3" id="KW-0539">Nucleus</keyword>
<dbReference type="GO" id="GO:0007399">
    <property type="term" value="P:nervous system development"/>
    <property type="evidence" value="ECO:0007669"/>
    <property type="project" value="InterPro"/>
</dbReference>
<dbReference type="InterPro" id="IPR012677">
    <property type="entry name" value="Nucleotide-bd_a/b_plait_sf"/>
</dbReference>
<dbReference type="Proteomes" id="UP000682733">
    <property type="component" value="Unassembled WGS sequence"/>
</dbReference>
<name>A0A8S2SM04_9BILA</name>
<dbReference type="SMART" id="SM00360">
    <property type="entry name" value="RRM"/>
    <property type="match status" value="1"/>
</dbReference>
<organism evidence="7 8">
    <name type="scientific">Didymodactylos carnosus</name>
    <dbReference type="NCBI Taxonomy" id="1234261"/>
    <lineage>
        <taxon>Eukaryota</taxon>
        <taxon>Metazoa</taxon>
        <taxon>Spiralia</taxon>
        <taxon>Gnathifera</taxon>
        <taxon>Rotifera</taxon>
        <taxon>Eurotatoria</taxon>
        <taxon>Bdelloidea</taxon>
        <taxon>Philodinida</taxon>
        <taxon>Philodinidae</taxon>
        <taxon>Didymodactylos</taxon>
    </lineage>
</organism>
<dbReference type="GO" id="GO:0005634">
    <property type="term" value="C:nucleus"/>
    <property type="evidence" value="ECO:0007669"/>
    <property type="project" value="UniProtKB-SubCell"/>
</dbReference>
<evidence type="ECO:0000313" key="8">
    <source>
        <dbReference type="Proteomes" id="UP000682733"/>
    </source>
</evidence>
<dbReference type="EMBL" id="CAJNOK010028371">
    <property type="protein sequence ID" value="CAF1433765.1"/>
    <property type="molecule type" value="Genomic_DNA"/>
</dbReference>
<dbReference type="GO" id="GO:0005737">
    <property type="term" value="C:cytoplasm"/>
    <property type="evidence" value="ECO:0007669"/>
    <property type="project" value="TreeGrafter"/>
</dbReference>
<keyword evidence="2 4" id="KW-0694">RNA-binding</keyword>
<dbReference type="SUPFAM" id="SSF54928">
    <property type="entry name" value="RNA-binding domain, RBD"/>
    <property type="match status" value="1"/>
</dbReference>
<sequence length="228" mass="25457">MKFDMVQLDENDEPLRIHVGNIPFAWTIEDLRHQFQVFGSVRDPEIVANDRGSKGFGFVTFMRRSDGLKAIKIKNGTIADGRKITVALASSRPLPRGLFRPIENLQPFLSSLPQVYSNNRSLSSTLYETSALSYCSPIGTAPTSITYNACMPQQQTQQQPIILPSQSLLSSPTSSLFSPIELPYSFVTSQVPRARRTDIENNVFANPIRANTRVSNLVQSCPQCSRLY</sequence>
<evidence type="ECO:0000313" key="6">
    <source>
        <dbReference type="EMBL" id="CAF1433765.1"/>
    </source>
</evidence>
<feature type="domain" description="RRM" evidence="5">
    <location>
        <begin position="15"/>
        <end position="91"/>
    </location>
</feature>
<dbReference type="PROSITE" id="PS50102">
    <property type="entry name" value="RRM"/>
    <property type="match status" value="1"/>
</dbReference>
<dbReference type="Gene3D" id="3.30.70.330">
    <property type="match status" value="1"/>
</dbReference>
<dbReference type="GO" id="GO:0000381">
    <property type="term" value="P:regulation of alternative mRNA splicing, via spliceosome"/>
    <property type="evidence" value="ECO:0007669"/>
    <property type="project" value="InterPro"/>
</dbReference>